<organism evidence="1 2">
    <name type="scientific">Mesobacillus zeae</name>
    <dbReference type="NCBI Taxonomy" id="1917180"/>
    <lineage>
        <taxon>Bacteria</taxon>
        <taxon>Bacillati</taxon>
        <taxon>Bacillota</taxon>
        <taxon>Bacilli</taxon>
        <taxon>Bacillales</taxon>
        <taxon>Bacillaceae</taxon>
        <taxon>Mesobacillus</taxon>
    </lineage>
</organism>
<dbReference type="AlphaFoldDB" id="A0A398BAX7"/>
<dbReference type="RefSeq" id="WP_119112845.1">
    <property type="nucleotide sequence ID" value="NZ_CBCSEO010000031.1"/>
</dbReference>
<proteinExistence type="predicted"/>
<keyword evidence="2" id="KW-1185">Reference proteome</keyword>
<gene>
    <name evidence="1" type="ORF">D1970_10610</name>
</gene>
<dbReference type="Proteomes" id="UP000265816">
    <property type="component" value="Unassembled WGS sequence"/>
</dbReference>
<reference evidence="1 2" key="1">
    <citation type="submission" date="2018-08" db="EMBL/GenBank/DDBJ databases">
        <title>Bacillus jemisoniae sp. nov., Bacillus chryseoplanitiae sp. nov., Bacillus resnikiae sp. nov., and Bacillus frankliniae sp. nov., isolated from Viking spacecraft and associated surfaces.</title>
        <authorList>
            <person name="Seuylemezian A."/>
            <person name="Vaishampayan P."/>
        </authorList>
    </citation>
    <scope>NUCLEOTIDE SEQUENCE [LARGE SCALE GENOMIC DNA]</scope>
    <source>
        <strain evidence="1 2">JJ-247</strain>
    </source>
</reference>
<dbReference type="EMBL" id="QWVT01000017">
    <property type="protein sequence ID" value="RID85010.1"/>
    <property type="molecule type" value="Genomic_DNA"/>
</dbReference>
<protein>
    <submittedName>
        <fullName evidence="1">Uncharacterized protein</fullName>
    </submittedName>
</protein>
<sequence>MKITYQFYDEKGNWLPGEEITLENDEQPESGYFTDKPLPQPCWKPIFDKVKNDWVETATEEEKNPPQPVPEPSQLEKQVALIQAALDDLILAGSGV</sequence>
<evidence type="ECO:0000313" key="2">
    <source>
        <dbReference type="Proteomes" id="UP000265816"/>
    </source>
</evidence>
<comment type="caution">
    <text evidence="1">The sequence shown here is derived from an EMBL/GenBank/DDBJ whole genome shotgun (WGS) entry which is preliminary data.</text>
</comment>
<name>A0A398BAX7_9BACI</name>
<evidence type="ECO:0000313" key="1">
    <source>
        <dbReference type="EMBL" id="RID85010.1"/>
    </source>
</evidence>
<accession>A0A398BAX7</accession>
<dbReference type="OrthoDB" id="2943979at2"/>